<dbReference type="InterPro" id="IPR036396">
    <property type="entry name" value="Cyt_P450_sf"/>
</dbReference>
<feature type="region of interest" description="Disordered" evidence="2">
    <location>
        <begin position="416"/>
        <end position="442"/>
    </location>
</feature>
<protein>
    <submittedName>
        <fullName evidence="3">Cytochrome P450</fullName>
    </submittedName>
</protein>
<dbReference type="RefSeq" id="WP_358356190.1">
    <property type="nucleotide sequence ID" value="NZ_JBEZFP010000054.1"/>
</dbReference>
<dbReference type="PANTHER" id="PTHR46696">
    <property type="entry name" value="P450, PUTATIVE (EUROFUNG)-RELATED"/>
    <property type="match status" value="1"/>
</dbReference>
<evidence type="ECO:0000313" key="3">
    <source>
        <dbReference type="EMBL" id="MEU8135999.1"/>
    </source>
</evidence>
<reference evidence="3 4" key="1">
    <citation type="submission" date="2024-06" db="EMBL/GenBank/DDBJ databases">
        <title>The Natural Products Discovery Center: Release of the First 8490 Sequenced Strains for Exploring Actinobacteria Biosynthetic Diversity.</title>
        <authorList>
            <person name="Kalkreuter E."/>
            <person name="Kautsar S.A."/>
            <person name="Yang D."/>
            <person name="Bader C.D."/>
            <person name="Teijaro C.N."/>
            <person name="Fluegel L."/>
            <person name="Davis C.M."/>
            <person name="Simpson J.R."/>
            <person name="Lauterbach L."/>
            <person name="Steele A.D."/>
            <person name="Gui C."/>
            <person name="Meng S."/>
            <person name="Li G."/>
            <person name="Viehrig K."/>
            <person name="Ye F."/>
            <person name="Su P."/>
            <person name="Kiefer A.F."/>
            <person name="Nichols A."/>
            <person name="Cepeda A.J."/>
            <person name="Yan W."/>
            <person name="Fan B."/>
            <person name="Jiang Y."/>
            <person name="Adhikari A."/>
            <person name="Zheng C.-J."/>
            <person name="Schuster L."/>
            <person name="Cowan T.M."/>
            <person name="Smanski M.J."/>
            <person name="Chevrette M.G."/>
            <person name="De Carvalho L.P.S."/>
            <person name="Shen B."/>
        </authorList>
    </citation>
    <scope>NUCLEOTIDE SEQUENCE [LARGE SCALE GENOMIC DNA]</scope>
    <source>
        <strain evidence="3 4">NPDC048946</strain>
    </source>
</reference>
<proteinExistence type="inferred from homology"/>
<gene>
    <name evidence="3" type="ORF">AB0C36_21090</name>
</gene>
<dbReference type="PRINTS" id="PR00359">
    <property type="entry name" value="BP450"/>
</dbReference>
<evidence type="ECO:0000313" key="4">
    <source>
        <dbReference type="Proteomes" id="UP001551482"/>
    </source>
</evidence>
<organism evidence="3 4">
    <name type="scientific">Streptodolium elevatio</name>
    <dbReference type="NCBI Taxonomy" id="3157996"/>
    <lineage>
        <taxon>Bacteria</taxon>
        <taxon>Bacillati</taxon>
        <taxon>Actinomycetota</taxon>
        <taxon>Actinomycetes</taxon>
        <taxon>Kitasatosporales</taxon>
        <taxon>Streptomycetaceae</taxon>
        <taxon>Streptodolium</taxon>
    </lineage>
</organism>
<dbReference type="Gene3D" id="1.10.630.10">
    <property type="entry name" value="Cytochrome P450"/>
    <property type="match status" value="1"/>
</dbReference>
<comment type="caution">
    <text evidence="3">The sequence shown here is derived from an EMBL/GenBank/DDBJ whole genome shotgun (WGS) entry which is preliminary data.</text>
</comment>
<sequence>MNRSALPRLHGAAFSESPEDAYASLRAAGPVAWAEIAPGVRALVVTDHAAARELLTGADFARSPEHWTPLPDVVATTHLALLRPGGLQHVDGPEHERLRGVLDDCLAGVDLHAVRRGVQRHGRALVGGFAPRGHADLMAEYADQVAGHAVADVLGCPDDHDRIRAYARSVVDAGPDSVEAAGKLMRRLREIVREKQGSPGADLTSRLLAHPARLGPGEVELLLSSMVLLGIAPTAAWIGTALHALLTEPAYAGEFVGGAVTIRGAMDAALAARCPVANASVHYARRPAILHGVVVAPGVPVLVGHAAVGTDPARPGRGRPRDRSHLAWSAGPHHCPAQALAATVAEAAIETVVDALWDLSTPTRVITGRPGPFQQCPVHLGVVFAPDRRDGVTGADGGGADGVVDTSAVTHATGANAGSAYAGGADTRTDEKGVTTGHAVSA</sequence>
<dbReference type="InterPro" id="IPR017972">
    <property type="entry name" value="Cyt_P450_CS"/>
</dbReference>
<comment type="similarity">
    <text evidence="1">Belongs to the cytochrome P450 family.</text>
</comment>
<keyword evidence="4" id="KW-1185">Reference proteome</keyword>
<dbReference type="Proteomes" id="UP001551482">
    <property type="component" value="Unassembled WGS sequence"/>
</dbReference>
<accession>A0ABV3DLE4</accession>
<dbReference type="InterPro" id="IPR002397">
    <property type="entry name" value="Cyt_P450_B"/>
</dbReference>
<evidence type="ECO:0000256" key="1">
    <source>
        <dbReference type="ARBA" id="ARBA00010617"/>
    </source>
</evidence>
<evidence type="ECO:0000256" key="2">
    <source>
        <dbReference type="SAM" id="MobiDB-lite"/>
    </source>
</evidence>
<feature type="compositionally biased region" description="Low complexity" evidence="2">
    <location>
        <begin position="416"/>
        <end position="425"/>
    </location>
</feature>
<dbReference type="PANTHER" id="PTHR46696:SF1">
    <property type="entry name" value="CYTOCHROME P450 YJIB-RELATED"/>
    <property type="match status" value="1"/>
</dbReference>
<dbReference type="PROSITE" id="PS00086">
    <property type="entry name" value="CYTOCHROME_P450"/>
    <property type="match status" value="1"/>
</dbReference>
<dbReference type="SUPFAM" id="SSF48264">
    <property type="entry name" value="Cytochrome P450"/>
    <property type="match status" value="1"/>
</dbReference>
<dbReference type="EMBL" id="JBEZFP010000054">
    <property type="protein sequence ID" value="MEU8135999.1"/>
    <property type="molecule type" value="Genomic_DNA"/>
</dbReference>
<name>A0ABV3DLE4_9ACTN</name>